<dbReference type="RefSeq" id="WP_313917277.1">
    <property type="nucleotide sequence ID" value="NZ_CP135076.1"/>
</dbReference>
<dbReference type="EMBL" id="CP135076">
    <property type="protein sequence ID" value="WNO54603.1"/>
    <property type="molecule type" value="Genomic_DNA"/>
</dbReference>
<keyword evidence="2" id="KW-1185">Reference proteome</keyword>
<proteinExistence type="predicted"/>
<organism evidence="1 2">
    <name type="scientific">Stakelama saccharophila</name>
    <dbReference type="NCBI Taxonomy" id="3075605"/>
    <lineage>
        <taxon>Bacteria</taxon>
        <taxon>Pseudomonadati</taxon>
        <taxon>Pseudomonadota</taxon>
        <taxon>Alphaproteobacteria</taxon>
        <taxon>Sphingomonadales</taxon>
        <taxon>Sphingomonadaceae</taxon>
        <taxon>Stakelama</taxon>
    </lineage>
</organism>
<gene>
    <name evidence="1" type="ORF">RPR59_04955</name>
</gene>
<reference evidence="1 2" key="1">
    <citation type="submission" date="2023-09" db="EMBL/GenBank/DDBJ databases">
        <authorList>
            <person name="Rey-Velasco X."/>
        </authorList>
    </citation>
    <scope>NUCLEOTIDE SEQUENCE [LARGE SCALE GENOMIC DNA]</scope>
    <source>
        <strain evidence="1 2">W311</strain>
    </source>
</reference>
<accession>A0ABZ0BBF0</accession>
<evidence type="ECO:0000313" key="1">
    <source>
        <dbReference type="EMBL" id="WNO54603.1"/>
    </source>
</evidence>
<evidence type="ECO:0000313" key="2">
    <source>
        <dbReference type="Proteomes" id="UP001302249"/>
    </source>
</evidence>
<protein>
    <submittedName>
        <fullName evidence="1">Uncharacterized protein</fullName>
    </submittedName>
</protein>
<sequence>MADIIPSLLRTLIMDASIAEELLKQSDNQAHRRNLIRSNFAVLEGVVWEMKESVREAADHLGELTSLADLAFRDRIYAVNDKGDLVERFQPMGLLTAIRYTGKQAQKIAPELVIDFSGEGWSCLRSAIKVRNRIIHPKTGEDLLVTSKNLGDLSLALKWVLTITEDTMKAMIVVRREFNEKLTELLSLLKAGDPETLRLYQQIYQDSR</sequence>
<dbReference type="Proteomes" id="UP001302249">
    <property type="component" value="Chromosome"/>
</dbReference>
<name>A0ABZ0BBF0_9SPHN</name>